<evidence type="ECO:0000313" key="2">
    <source>
        <dbReference type="Proteomes" id="UP000449092"/>
    </source>
</evidence>
<reference evidence="1 2" key="1">
    <citation type="submission" date="2019-09" db="EMBL/GenBank/DDBJ databases">
        <title>Characterisation of the sponge microbiome using genome-centric metagenomics.</title>
        <authorList>
            <person name="Engelberts J.P."/>
            <person name="Robbins S.J."/>
            <person name="De Goeij J.M."/>
            <person name="Aranda M."/>
            <person name="Bell S.C."/>
            <person name="Webster N.S."/>
        </authorList>
    </citation>
    <scope>NUCLEOTIDE SEQUENCE [LARGE SCALE GENOMIC DNA]</scope>
    <source>
        <strain evidence="1">SB0662_bin_43</strain>
    </source>
</reference>
<sequence>MFYCNATYIDNKSKICYNIDNERRWVMTLVATPTGFASSVTHSQERATNAREYGAYAQLQINDIRKRADAEIAQLQQVVNASNAVQQDPDNITLYNDFCNASSPTDLGSPDNPHSCFLGHRLAGRAIAPSLLALVPSAIRKAWAL</sequence>
<dbReference type="EMBL" id="VXOY01000021">
    <property type="protein sequence ID" value="MYE38376.1"/>
    <property type="molecule type" value="Genomic_DNA"/>
</dbReference>
<name>A0A845DJL2_9BACT</name>
<dbReference type="Proteomes" id="UP000449092">
    <property type="component" value="Unassembled WGS sequence"/>
</dbReference>
<gene>
    <name evidence="1" type="ORF">F4X82_02585</name>
</gene>
<dbReference type="AlphaFoldDB" id="A0A845DJL2"/>
<evidence type="ECO:0000313" key="1">
    <source>
        <dbReference type="EMBL" id="MYE38376.1"/>
    </source>
</evidence>
<accession>A0A845DJL2</accession>
<proteinExistence type="predicted"/>
<protein>
    <submittedName>
        <fullName evidence="1">Uncharacterized protein</fullName>
    </submittedName>
</protein>
<organism evidence="1 2">
    <name type="scientific">Candidatus Spechtbacteria bacterium SB0662_bin_43</name>
    <dbReference type="NCBI Taxonomy" id="2604897"/>
    <lineage>
        <taxon>Bacteria</taxon>
        <taxon>Candidatus Spechtiibacteriota</taxon>
    </lineage>
</organism>
<comment type="caution">
    <text evidence="1">The sequence shown here is derived from an EMBL/GenBank/DDBJ whole genome shotgun (WGS) entry which is preliminary data.</text>
</comment>